<accession>M3Y2E0</accession>
<proteinExistence type="predicted"/>
<evidence type="ECO:0008006" key="4">
    <source>
        <dbReference type="Google" id="ProtNLM"/>
    </source>
</evidence>
<dbReference type="AlphaFoldDB" id="M3Y2E0"/>
<feature type="compositionally biased region" description="Acidic residues" evidence="1">
    <location>
        <begin position="45"/>
        <end position="58"/>
    </location>
</feature>
<feature type="compositionally biased region" description="Low complexity" evidence="1">
    <location>
        <begin position="21"/>
        <end position="38"/>
    </location>
</feature>
<dbReference type="EMBL" id="AEYP01084381">
    <property type="status" value="NOT_ANNOTATED_CDS"/>
    <property type="molecule type" value="Genomic_DNA"/>
</dbReference>
<dbReference type="InParanoid" id="M3Y2E0"/>
<feature type="signal peptide" evidence="2">
    <location>
        <begin position="1"/>
        <end position="19"/>
    </location>
</feature>
<feature type="chain" id="PRO_5004044224" description="Secreted protein" evidence="2">
    <location>
        <begin position="20"/>
        <end position="78"/>
    </location>
</feature>
<organism evidence="3">
    <name type="scientific">Mustela putorius furo</name>
    <name type="common">European domestic ferret</name>
    <name type="synonym">Mustela furo</name>
    <dbReference type="NCBI Taxonomy" id="9669"/>
    <lineage>
        <taxon>Eukaryota</taxon>
        <taxon>Metazoa</taxon>
        <taxon>Chordata</taxon>
        <taxon>Craniata</taxon>
        <taxon>Vertebrata</taxon>
        <taxon>Euteleostomi</taxon>
        <taxon>Mammalia</taxon>
        <taxon>Eutheria</taxon>
        <taxon>Laurasiatheria</taxon>
        <taxon>Carnivora</taxon>
        <taxon>Caniformia</taxon>
        <taxon>Musteloidea</taxon>
        <taxon>Mustelidae</taxon>
        <taxon>Mustelinae</taxon>
        <taxon>Mustela</taxon>
    </lineage>
</organism>
<sequence>MKVLAMLVLVAVSTFLVLGQTTTDASSDSSTAPADITDIATDYNEVTEDSDIDEDTTEASDTRTGTGGLPRLEKLLFP</sequence>
<dbReference type="HOGENOM" id="CLU_2621418_0_0_1"/>
<dbReference type="GeneTree" id="ENSGT00940000181091"/>
<dbReference type="Ensembl" id="ENSMPUT00000005583.1">
    <property type="protein sequence ID" value="ENSMPUP00000005491.1"/>
    <property type="gene ID" value="ENSMPUG00000005533.1"/>
</dbReference>
<name>M3Y2E0_MUSPF</name>
<reference evidence="3" key="1">
    <citation type="submission" date="2024-06" db="UniProtKB">
        <authorList>
            <consortium name="Ensembl"/>
        </authorList>
    </citation>
    <scope>IDENTIFICATION</scope>
</reference>
<keyword evidence="2" id="KW-0732">Signal</keyword>
<evidence type="ECO:0000256" key="1">
    <source>
        <dbReference type="SAM" id="MobiDB-lite"/>
    </source>
</evidence>
<protein>
    <recommendedName>
        <fullName evidence="4">Secreted protein</fullName>
    </recommendedName>
</protein>
<evidence type="ECO:0000256" key="2">
    <source>
        <dbReference type="SAM" id="SignalP"/>
    </source>
</evidence>
<feature type="region of interest" description="Disordered" evidence="1">
    <location>
        <begin position="21"/>
        <end position="70"/>
    </location>
</feature>
<evidence type="ECO:0000313" key="3">
    <source>
        <dbReference type="Ensembl" id="ENSMPUP00000005491.1"/>
    </source>
</evidence>